<keyword evidence="4" id="KW-0418">Kinase</keyword>
<dbReference type="STRING" id="37001.A0A1A9WDS9"/>
<protein>
    <recommendedName>
        <fullName evidence="7">Protein kinase domain-containing protein</fullName>
    </recommendedName>
</protein>
<dbReference type="Gene3D" id="1.10.510.10">
    <property type="entry name" value="Transferase(Phosphotransferase) domain 1"/>
    <property type="match status" value="1"/>
</dbReference>
<keyword evidence="5" id="KW-0067">ATP-binding</keyword>
<evidence type="ECO:0000313" key="8">
    <source>
        <dbReference type="EnsemblMetazoa" id="GBRI015907-PA"/>
    </source>
</evidence>
<proteinExistence type="predicted"/>
<sequence>MLFNYLTEKFRKEKERKERDEQMDRPLKVKQKGKSTTGRTEELYNGIQLFTVPVVISLNTVILRNMTYARVDYMSEGIMNGVLITTFCGTLDYIAPEILKEQEYGPSVDWWALDVLM</sequence>
<reference evidence="8" key="2">
    <citation type="submission" date="2020-05" db="UniProtKB">
        <authorList>
            <consortium name="EnsemblMetazoa"/>
        </authorList>
    </citation>
    <scope>IDENTIFICATION</scope>
    <source>
        <strain evidence="8">IAEA</strain>
    </source>
</reference>
<feature type="domain" description="Protein kinase" evidence="7">
    <location>
        <begin position="1"/>
        <end position="117"/>
    </location>
</feature>
<dbReference type="AlphaFoldDB" id="A0A1A9WDS9"/>
<dbReference type="PANTHER" id="PTHR24351">
    <property type="entry name" value="RIBOSOMAL PROTEIN S6 KINASE"/>
    <property type="match status" value="1"/>
</dbReference>
<accession>A0A1A9WDS9</accession>
<evidence type="ECO:0000256" key="2">
    <source>
        <dbReference type="ARBA" id="ARBA00022679"/>
    </source>
</evidence>
<dbReference type="SUPFAM" id="SSF56112">
    <property type="entry name" value="Protein kinase-like (PK-like)"/>
    <property type="match status" value="1"/>
</dbReference>
<feature type="region of interest" description="Disordered" evidence="6">
    <location>
        <begin position="13"/>
        <end position="37"/>
    </location>
</feature>
<evidence type="ECO:0000256" key="6">
    <source>
        <dbReference type="SAM" id="MobiDB-lite"/>
    </source>
</evidence>
<name>A0A1A9WDS9_9MUSC</name>
<dbReference type="Pfam" id="PF00069">
    <property type="entry name" value="Pkinase"/>
    <property type="match status" value="1"/>
</dbReference>
<evidence type="ECO:0000256" key="4">
    <source>
        <dbReference type="ARBA" id="ARBA00022777"/>
    </source>
</evidence>
<dbReference type="InterPro" id="IPR011009">
    <property type="entry name" value="Kinase-like_dom_sf"/>
</dbReference>
<keyword evidence="1" id="KW-0723">Serine/threonine-protein kinase</keyword>
<evidence type="ECO:0000256" key="5">
    <source>
        <dbReference type="ARBA" id="ARBA00022840"/>
    </source>
</evidence>
<evidence type="ECO:0000256" key="3">
    <source>
        <dbReference type="ARBA" id="ARBA00022741"/>
    </source>
</evidence>
<keyword evidence="9" id="KW-1185">Reference proteome</keyword>
<dbReference type="GO" id="GO:0005524">
    <property type="term" value="F:ATP binding"/>
    <property type="evidence" value="ECO:0007669"/>
    <property type="project" value="UniProtKB-KW"/>
</dbReference>
<evidence type="ECO:0000256" key="1">
    <source>
        <dbReference type="ARBA" id="ARBA00022527"/>
    </source>
</evidence>
<dbReference type="GO" id="GO:0004674">
    <property type="term" value="F:protein serine/threonine kinase activity"/>
    <property type="evidence" value="ECO:0007669"/>
    <property type="project" value="UniProtKB-KW"/>
</dbReference>
<dbReference type="VEuPathDB" id="VectorBase:GBRI015907"/>
<keyword evidence="2" id="KW-0808">Transferase</keyword>
<feature type="compositionally biased region" description="Basic and acidic residues" evidence="6">
    <location>
        <begin position="13"/>
        <end position="27"/>
    </location>
</feature>
<keyword evidence="3" id="KW-0547">Nucleotide-binding</keyword>
<organism evidence="8 9">
    <name type="scientific">Glossina brevipalpis</name>
    <dbReference type="NCBI Taxonomy" id="37001"/>
    <lineage>
        <taxon>Eukaryota</taxon>
        <taxon>Metazoa</taxon>
        <taxon>Ecdysozoa</taxon>
        <taxon>Arthropoda</taxon>
        <taxon>Hexapoda</taxon>
        <taxon>Insecta</taxon>
        <taxon>Pterygota</taxon>
        <taxon>Neoptera</taxon>
        <taxon>Endopterygota</taxon>
        <taxon>Diptera</taxon>
        <taxon>Brachycera</taxon>
        <taxon>Muscomorpha</taxon>
        <taxon>Hippoboscoidea</taxon>
        <taxon>Glossinidae</taxon>
        <taxon>Glossina</taxon>
    </lineage>
</organism>
<dbReference type="PROSITE" id="PS50011">
    <property type="entry name" value="PROTEIN_KINASE_DOM"/>
    <property type="match status" value="1"/>
</dbReference>
<reference evidence="9" key="1">
    <citation type="submission" date="2014-03" db="EMBL/GenBank/DDBJ databases">
        <authorList>
            <person name="Aksoy S."/>
            <person name="Warren W."/>
            <person name="Wilson R.K."/>
        </authorList>
    </citation>
    <scope>NUCLEOTIDE SEQUENCE [LARGE SCALE GENOMIC DNA]</scope>
    <source>
        <strain evidence="9">IAEA</strain>
    </source>
</reference>
<evidence type="ECO:0000259" key="7">
    <source>
        <dbReference type="PROSITE" id="PS50011"/>
    </source>
</evidence>
<dbReference type="InterPro" id="IPR000719">
    <property type="entry name" value="Prot_kinase_dom"/>
</dbReference>
<dbReference type="EnsemblMetazoa" id="GBRI015907-RA">
    <property type="protein sequence ID" value="GBRI015907-PA"/>
    <property type="gene ID" value="GBRI015907"/>
</dbReference>
<dbReference type="Proteomes" id="UP000091820">
    <property type="component" value="Unassembled WGS sequence"/>
</dbReference>
<evidence type="ECO:0000313" key="9">
    <source>
        <dbReference type="Proteomes" id="UP000091820"/>
    </source>
</evidence>